<dbReference type="Pfam" id="PF19545">
    <property type="entry name" value="DUF6069"/>
    <property type="match status" value="1"/>
</dbReference>
<accession>A0ABW6RWU3</accession>
<name>A0ABW6RWU3_9NOCA</name>
<dbReference type="RefSeq" id="WP_040831665.1">
    <property type="nucleotide sequence ID" value="NZ_JBIAQY010000002.1"/>
</dbReference>
<dbReference type="EMBL" id="JBIAQY010000002">
    <property type="protein sequence ID" value="MFF3567818.1"/>
    <property type="molecule type" value="Genomic_DNA"/>
</dbReference>
<feature type="transmembrane region" description="Helical" evidence="2">
    <location>
        <begin position="137"/>
        <end position="158"/>
    </location>
</feature>
<dbReference type="InterPro" id="IPR045713">
    <property type="entry name" value="DUF6069"/>
</dbReference>
<sequence length="223" mass="25100">MNPRDPRDQHTARYEPGYQPGNYREPGYGRDRGYDAYQQPEYGYQQPEYPNRQPEYPDRHPEYAEYGDPRQYPDRPPRQRQRQGPELDPGKFIGGVLAAAVVTALAAWLCAWVIQIIATKVTQSGKFGVWNPMAEDAYWFAVVAFLCAILAGALWFLLRTGTPTPGLFFTWIVGILTAAAVIIPLVLSDDVWVGITTGIEHLVIGLPILSMIRMVGARSVVYR</sequence>
<feature type="compositionally biased region" description="Basic and acidic residues" evidence="1">
    <location>
        <begin position="1"/>
        <end position="13"/>
    </location>
</feature>
<gene>
    <name evidence="3" type="ORF">ACFYXQ_08535</name>
</gene>
<feature type="transmembrane region" description="Helical" evidence="2">
    <location>
        <begin position="192"/>
        <end position="215"/>
    </location>
</feature>
<dbReference type="Proteomes" id="UP001601992">
    <property type="component" value="Unassembled WGS sequence"/>
</dbReference>
<keyword evidence="2" id="KW-0812">Transmembrane</keyword>
<feature type="region of interest" description="Disordered" evidence="1">
    <location>
        <begin position="1"/>
        <end position="86"/>
    </location>
</feature>
<evidence type="ECO:0000313" key="4">
    <source>
        <dbReference type="Proteomes" id="UP001601992"/>
    </source>
</evidence>
<feature type="transmembrane region" description="Helical" evidence="2">
    <location>
        <begin position="165"/>
        <end position="186"/>
    </location>
</feature>
<comment type="caution">
    <text evidence="3">The sequence shown here is derived from an EMBL/GenBank/DDBJ whole genome shotgun (WGS) entry which is preliminary data.</text>
</comment>
<evidence type="ECO:0000256" key="2">
    <source>
        <dbReference type="SAM" id="Phobius"/>
    </source>
</evidence>
<keyword evidence="4" id="KW-1185">Reference proteome</keyword>
<protein>
    <submittedName>
        <fullName evidence="3">DUF6069 family protein</fullName>
    </submittedName>
</protein>
<organism evidence="3 4">
    <name type="scientific">Nocardia jiangxiensis</name>
    <dbReference type="NCBI Taxonomy" id="282685"/>
    <lineage>
        <taxon>Bacteria</taxon>
        <taxon>Bacillati</taxon>
        <taxon>Actinomycetota</taxon>
        <taxon>Actinomycetes</taxon>
        <taxon>Mycobacteriales</taxon>
        <taxon>Nocardiaceae</taxon>
        <taxon>Nocardia</taxon>
    </lineage>
</organism>
<feature type="compositionally biased region" description="Low complexity" evidence="1">
    <location>
        <begin position="37"/>
        <end position="50"/>
    </location>
</feature>
<keyword evidence="2" id="KW-0472">Membrane</keyword>
<feature type="compositionally biased region" description="Basic and acidic residues" evidence="1">
    <location>
        <begin position="55"/>
        <end position="86"/>
    </location>
</feature>
<evidence type="ECO:0000313" key="3">
    <source>
        <dbReference type="EMBL" id="MFF3567818.1"/>
    </source>
</evidence>
<proteinExistence type="predicted"/>
<reference evidence="3 4" key="1">
    <citation type="submission" date="2024-10" db="EMBL/GenBank/DDBJ databases">
        <title>The Natural Products Discovery Center: Release of the First 8490 Sequenced Strains for Exploring Actinobacteria Biosynthetic Diversity.</title>
        <authorList>
            <person name="Kalkreuter E."/>
            <person name="Kautsar S.A."/>
            <person name="Yang D."/>
            <person name="Bader C.D."/>
            <person name="Teijaro C.N."/>
            <person name="Fluegel L."/>
            <person name="Davis C.M."/>
            <person name="Simpson J.R."/>
            <person name="Lauterbach L."/>
            <person name="Steele A.D."/>
            <person name="Gui C."/>
            <person name="Meng S."/>
            <person name="Li G."/>
            <person name="Viehrig K."/>
            <person name="Ye F."/>
            <person name="Su P."/>
            <person name="Kiefer A.F."/>
            <person name="Nichols A."/>
            <person name="Cepeda A.J."/>
            <person name="Yan W."/>
            <person name="Fan B."/>
            <person name="Jiang Y."/>
            <person name="Adhikari A."/>
            <person name="Zheng C.-J."/>
            <person name="Schuster L."/>
            <person name="Cowan T.M."/>
            <person name="Smanski M.J."/>
            <person name="Chevrette M.G."/>
            <person name="De Carvalho L.P.S."/>
            <person name="Shen B."/>
        </authorList>
    </citation>
    <scope>NUCLEOTIDE SEQUENCE [LARGE SCALE GENOMIC DNA]</scope>
    <source>
        <strain evidence="3 4">NPDC002593</strain>
    </source>
</reference>
<evidence type="ECO:0000256" key="1">
    <source>
        <dbReference type="SAM" id="MobiDB-lite"/>
    </source>
</evidence>
<feature type="transmembrane region" description="Helical" evidence="2">
    <location>
        <begin position="92"/>
        <end position="117"/>
    </location>
</feature>
<keyword evidence="2" id="KW-1133">Transmembrane helix</keyword>